<dbReference type="AlphaFoldDB" id="A0AA47ING0"/>
<accession>A0AA47ING0</accession>
<name>A0AA47ING0_ACTNA</name>
<reference evidence="2" key="1">
    <citation type="submission" date="2022-11" db="EMBL/GenBank/DDBJ databases">
        <title>Dental biofilm bacteria. Genome sequencing and assembly.</title>
        <authorList>
            <person name="Robertsson C."/>
        </authorList>
    </citation>
    <scope>NUCLEOTIDE SEQUENCE</scope>
    <source>
        <strain evidence="2">CW</strain>
    </source>
</reference>
<feature type="compositionally biased region" description="Polar residues" evidence="1">
    <location>
        <begin position="25"/>
        <end position="34"/>
    </location>
</feature>
<gene>
    <name evidence="2" type="ORF">OFA60_10155</name>
</gene>
<evidence type="ECO:0000313" key="3">
    <source>
        <dbReference type="Proteomes" id="UP001163127"/>
    </source>
</evidence>
<dbReference type="RefSeq" id="WP_268398046.1">
    <property type="nucleotide sequence ID" value="NZ_CP113787.1"/>
</dbReference>
<organism evidence="2 3">
    <name type="scientific">Actinomyces naeslundii</name>
    <dbReference type="NCBI Taxonomy" id="1655"/>
    <lineage>
        <taxon>Bacteria</taxon>
        <taxon>Bacillati</taxon>
        <taxon>Actinomycetota</taxon>
        <taxon>Actinomycetes</taxon>
        <taxon>Actinomycetales</taxon>
        <taxon>Actinomycetaceae</taxon>
        <taxon>Actinomyces</taxon>
    </lineage>
</organism>
<dbReference type="EMBL" id="CP113787">
    <property type="protein sequence ID" value="WAL42408.1"/>
    <property type="molecule type" value="Genomic_DNA"/>
</dbReference>
<dbReference type="Proteomes" id="UP001163127">
    <property type="component" value="Chromosome"/>
</dbReference>
<evidence type="ECO:0000313" key="2">
    <source>
        <dbReference type="EMBL" id="WAL42408.1"/>
    </source>
</evidence>
<proteinExistence type="predicted"/>
<sequence length="53" mass="4941">MSLSSATSPAHAAELAQGGGAAPSASLTTVTAPTSFGGKAESIPEDQPAAAGD</sequence>
<protein>
    <submittedName>
        <fullName evidence="2">Uncharacterized protein</fullName>
    </submittedName>
</protein>
<feature type="region of interest" description="Disordered" evidence="1">
    <location>
        <begin position="1"/>
        <end position="53"/>
    </location>
</feature>
<evidence type="ECO:0000256" key="1">
    <source>
        <dbReference type="SAM" id="MobiDB-lite"/>
    </source>
</evidence>